<evidence type="ECO:0000313" key="1">
    <source>
        <dbReference type="EMBL" id="WMV20635.1"/>
    </source>
</evidence>
<evidence type="ECO:0000313" key="2">
    <source>
        <dbReference type="Proteomes" id="UP001234989"/>
    </source>
</evidence>
<proteinExistence type="predicted"/>
<reference evidence="1" key="1">
    <citation type="submission" date="2023-08" db="EMBL/GenBank/DDBJ databases">
        <title>A de novo genome assembly of Solanum verrucosum Schlechtendal, a Mexican diploid species geographically isolated from the other diploid A-genome species in potato relatives.</title>
        <authorList>
            <person name="Hosaka K."/>
        </authorList>
    </citation>
    <scope>NUCLEOTIDE SEQUENCE</scope>
    <source>
        <tissue evidence="1">Young leaves</tissue>
    </source>
</reference>
<gene>
    <name evidence="1" type="ORF">MTR67_014020</name>
</gene>
<keyword evidence="2" id="KW-1185">Reference proteome</keyword>
<organism evidence="1 2">
    <name type="scientific">Solanum verrucosum</name>
    <dbReference type="NCBI Taxonomy" id="315347"/>
    <lineage>
        <taxon>Eukaryota</taxon>
        <taxon>Viridiplantae</taxon>
        <taxon>Streptophyta</taxon>
        <taxon>Embryophyta</taxon>
        <taxon>Tracheophyta</taxon>
        <taxon>Spermatophyta</taxon>
        <taxon>Magnoliopsida</taxon>
        <taxon>eudicotyledons</taxon>
        <taxon>Gunneridae</taxon>
        <taxon>Pentapetalae</taxon>
        <taxon>asterids</taxon>
        <taxon>lamiids</taxon>
        <taxon>Solanales</taxon>
        <taxon>Solanaceae</taxon>
        <taxon>Solanoideae</taxon>
        <taxon>Solaneae</taxon>
        <taxon>Solanum</taxon>
    </lineage>
</organism>
<accession>A0AAF0TPC1</accession>
<protein>
    <submittedName>
        <fullName evidence="1">Uncharacterized protein</fullName>
    </submittedName>
</protein>
<dbReference type="Proteomes" id="UP001234989">
    <property type="component" value="Chromosome 3"/>
</dbReference>
<sequence length="15" mass="1616">MDPLSLKQSKVALEG</sequence>
<dbReference type="EMBL" id="CP133614">
    <property type="protein sequence ID" value="WMV20635.1"/>
    <property type="molecule type" value="Genomic_DNA"/>
</dbReference>
<name>A0AAF0TPC1_SOLVR</name>